<protein>
    <recommendedName>
        <fullName evidence="5">Integral membrane protein</fullName>
    </recommendedName>
</protein>
<evidence type="ECO:0000313" key="4">
    <source>
        <dbReference type="Proteomes" id="UP001474181"/>
    </source>
</evidence>
<feature type="compositionally biased region" description="Low complexity" evidence="1">
    <location>
        <begin position="207"/>
        <end position="224"/>
    </location>
</feature>
<keyword evidence="2" id="KW-1133">Transmembrane helix</keyword>
<organism evidence="3 4">
    <name type="scientific">Streptomyces hyaluromycini</name>
    <dbReference type="NCBI Taxonomy" id="1377993"/>
    <lineage>
        <taxon>Bacteria</taxon>
        <taxon>Bacillati</taxon>
        <taxon>Actinomycetota</taxon>
        <taxon>Actinomycetes</taxon>
        <taxon>Kitasatosporales</taxon>
        <taxon>Streptomycetaceae</taxon>
        <taxon>Streptomyces</taxon>
    </lineage>
</organism>
<gene>
    <name evidence="3" type="ORF">ABT404_11610</name>
</gene>
<evidence type="ECO:0008006" key="5">
    <source>
        <dbReference type="Google" id="ProtNLM"/>
    </source>
</evidence>
<reference evidence="3 4" key="1">
    <citation type="submission" date="2024-06" db="EMBL/GenBank/DDBJ databases">
        <title>The Natural Products Discovery Center: Release of the First 8490 Sequenced Strains for Exploring Actinobacteria Biosynthetic Diversity.</title>
        <authorList>
            <person name="Kalkreuter E."/>
            <person name="Kautsar S.A."/>
            <person name="Yang D."/>
            <person name="Bader C.D."/>
            <person name="Teijaro C.N."/>
            <person name="Fluegel L."/>
            <person name="Davis C.M."/>
            <person name="Simpson J.R."/>
            <person name="Lauterbach L."/>
            <person name="Steele A.D."/>
            <person name="Gui C."/>
            <person name="Meng S."/>
            <person name="Li G."/>
            <person name="Viehrig K."/>
            <person name="Ye F."/>
            <person name="Su P."/>
            <person name="Kiefer A.F."/>
            <person name="Nichols A."/>
            <person name="Cepeda A.J."/>
            <person name="Yan W."/>
            <person name="Fan B."/>
            <person name="Jiang Y."/>
            <person name="Adhikari A."/>
            <person name="Zheng C.-J."/>
            <person name="Schuster L."/>
            <person name="Cowan T.M."/>
            <person name="Smanski M.J."/>
            <person name="Chevrette M.G."/>
            <person name="De Carvalho L.P.S."/>
            <person name="Shen B."/>
        </authorList>
    </citation>
    <scope>NUCLEOTIDE SEQUENCE [LARGE SCALE GENOMIC DNA]</scope>
    <source>
        <strain evidence="3 4">NPDC000234</strain>
    </source>
</reference>
<proteinExistence type="predicted"/>
<feature type="transmembrane region" description="Helical" evidence="2">
    <location>
        <begin position="67"/>
        <end position="88"/>
    </location>
</feature>
<accession>A0ABV1WTM8</accession>
<evidence type="ECO:0000256" key="1">
    <source>
        <dbReference type="SAM" id="MobiDB-lite"/>
    </source>
</evidence>
<keyword evidence="4" id="KW-1185">Reference proteome</keyword>
<feature type="compositionally biased region" description="Polar residues" evidence="1">
    <location>
        <begin position="182"/>
        <end position="191"/>
    </location>
</feature>
<sequence>MKAAYAVFRHELRLLASLVLWAARRTRGTGVRFGYARGQGAMMFGLAFVCVIETVGMAVLLRNWPAVHLVVLVLDVYTVLFVIGLHAASVVHPHLLTPDALHVRNGVRLDLRIPLDAIRTVRRETRYLHEKTAGELDVPIGSQTSVTLELAEPVAHFGLLGRRQEVRVVRFHADDATDLVRQLTTTPQLTQARSAPSSSPGRPPSAAPAAVRPAGEVRPPRSGL</sequence>
<evidence type="ECO:0000313" key="3">
    <source>
        <dbReference type="EMBL" id="MER7180109.1"/>
    </source>
</evidence>
<name>A0ABV1WTM8_9ACTN</name>
<keyword evidence="2" id="KW-0472">Membrane</keyword>
<feature type="region of interest" description="Disordered" evidence="1">
    <location>
        <begin position="182"/>
        <end position="224"/>
    </location>
</feature>
<evidence type="ECO:0000256" key="2">
    <source>
        <dbReference type="SAM" id="Phobius"/>
    </source>
</evidence>
<dbReference type="EMBL" id="JBEPEK010000062">
    <property type="protein sequence ID" value="MER7180109.1"/>
    <property type="molecule type" value="Genomic_DNA"/>
</dbReference>
<comment type="caution">
    <text evidence="3">The sequence shown here is derived from an EMBL/GenBank/DDBJ whole genome shotgun (WGS) entry which is preliminary data.</text>
</comment>
<keyword evidence="2" id="KW-0812">Transmembrane</keyword>
<feature type="transmembrane region" description="Helical" evidence="2">
    <location>
        <begin position="38"/>
        <end position="60"/>
    </location>
</feature>
<dbReference type="RefSeq" id="WP_350779892.1">
    <property type="nucleotide sequence ID" value="NZ_JBEPEK010000062.1"/>
</dbReference>
<dbReference type="Proteomes" id="UP001474181">
    <property type="component" value="Unassembled WGS sequence"/>
</dbReference>